<keyword evidence="1" id="KW-1133">Transmembrane helix</keyword>
<comment type="caution">
    <text evidence="2">The sequence shown here is derived from an EMBL/GenBank/DDBJ whole genome shotgun (WGS) entry which is preliminary data.</text>
</comment>
<name>X1L3T8_9ZZZZ</name>
<feature type="transmembrane region" description="Helical" evidence="1">
    <location>
        <begin position="45"/>
        <end position="67"/>
    </location>
</feature>
<sequence length="274" mass="30717">VSLAVAVLGGYEIARQMRYNRAARQRGEEERGSWQAPRGRGDFPLWIPIGVYVAGAVGYVLLCWWLVPAFPILIIIGFAFLISPIESYVNARMIGLTGQFLGIPMVWEGAVILSGYKGVDIWFAPVPRFNMGFAAQQFRVLELTGNKIISVVKAELLMLPIATIMSLLFWQLIWRLAPIPSPAYPYAQKMWHLQALQRGLWFTATLNPEQSVFYQAWNKWYALGGFGAAIVLYAILSSFRLPILLVYGVVRGVGGILPHYVIPQMMGALISQFY</sequence>
<dbReference type="EMBL" id="BARV01010572">
    <property type="protein sequence ID" value="GAI13992.1"/>
    <property type="molecule type" value="Genomic_DNA"/>
</dbReference>
<proteinExistence type="predicted"/>
<feature type="non-terminal residue" evidence="2">
    <location>
        <position position="1"/>
    </location>
</feature>
<feature type="transmembrane region" description="Helical" evidence="1">
    <location>
        <begin position="73"/>
        <end position="91"/>
    </location>
</feature>
<evidence type="ECO:0008006" key="3">
    <source>
        <dbReference type="Google" id="ProtNLM"/>
    </source>
</evidence>
<protein>
    <recommendedName>
        <fullName evidence="3">Peptide transporter</fullName>
    </recommendedName>
</protein>
<accession>X1L3T8</accession>
<evidence type="ECO:0000256" key="1">
    <source>
        <dbReference type="SAM" id="Phobius"/>
    </source>
</evidence>
<feature type="transmembrane region" description="Helical" evidence="1">
    <location>
        <begin position="156"/>
        <end position="174"/>
    </location>
</feature>
<feature type="transmembrane region" description="Helical" evidence="1">
    <location>
        <begin position="220"/>
        <end position="236"/>
    </location>
</feature>
<keyword evidence="1" id="KW-0812">Transmembrane</keyword>
<gene>
    <name evidence="2" type="ORF">S06H3_20420</name>
</gene>
<evidence type="ECO:0000313" key="2">
    <source>
        <dbReference type="EMBL" id="GAI13992.1"/>
    </source>
</evidence>
<feature type="transmembrane region" description="Helical" evidence="1">
    <location>
        <begin position="243"/>
        <end position="262"/>
    </location>
</feature>
<keyword evidence="1" id="KW-0472">Membrane</keyword>
<reference evidence="2" key="1">
    <citation type="journal article" date="2014" name="Front. Microbiol.">
        <title>High frequency of phylogenetically diverse reductive dehalogenase-homologous genes in deep subseafloor sedimentary metagenomes.</title>
        <authorList>
            <person name="Kawai M."/>
            <person name="Futagami T."/>
            <person name="Toyoda A."/>
            <person name="Takaki Y."/>
            <person name="Nishi S."/>
            <person name="Hori S."/>
            <person name="Arai W."/>
            <person name="Tsubouchi T."/>
            <person name="Morono Y."/>
            <person name="Uchiyama I."/>
            <person name="Ito T."/>
            <person name="Fujiyama A."/>
            <person name="Inagaki F."/>
            <person name="Takami H."/>
        </authorList>
    </citation>
    <scope>NUCLEOTIDE SEQUENCE</scope>
    <source>
        <strain evidence="2">Expedition CK06-06</strain>
    </source>
</reference>
<dbReference type="AlphaFoldDB" id="X1L3T8"/>
<organism evidence="2">
    <name type="scientific">marine sediment metagenome</name>
    <dbReference type="NCBI Taxonomy" id="412755"/>
    <lineage>
        <taxon>unclassified sequences</taxon>
        <taxon>metagenomes</taxon>
        <taxon>ecological metagenomes</taxon>
    </lineage>
</organism>
<feature type="non-terminal residue" evidence="2">
    <location>
        <position position="274"/>
    </location>
</feature>